<sequence length="131" mass="15188">MDRYDRCDEYVEYYKHLMLILELKQKELPRDYVSKDSIVRFTIGGAVVGWLLGRQGGALVGAILGYMYCLFLHDSIEDIKGKLRNQPNRRKRELVHAVQAMIGSNSKAELDLYVEARSQQKQLMDCIIKFT</sequence>
<proteinExistence type="predicted"/>
<dbReference type="Proteomes" id="UP001164746">
    <property type="component" value="Chromosome 10"/>
</dbReference>
<accession>A0ABY7F102</accession>
<gene>
    <name evidence="1" type="ORF">MAR_030452</name>
</gene>
<organism evidence="1 2">
    <name type="scientific">Mya arenaria</name>
    <name type="common">Soft-shell clam</name>
    <dbReference type="NCBI Taxonomy" id="6604"/>
    <lineage>
        <taxon>Eukaryota</taxon>
        <taxon>Metazoa</taxon>
        <taxon>Spiralia</taxon>
        <taxon>Lophotrochozoa</taxon>
        <taxon>Mollusca</taxon>
        <taxon>Bivalvia</taxon>
        <taxon>Autobranchia</taxon>
        <taxon>Heteroconchia</taxon>
        <taxon>Euheterodonta</taxon>
        <taxon>Imparidentia</taxon>
        <taxon>Neoheterodontei</taxon>
        <taxon>Myida</taxon>
        <taxon>Myoidea</taxon>
        <taxon>Myidae</taxon>
        <taxon>Mya</taxon>
    </lineage>
</organism>
<name>A0ABY7F102_MYAAR</name>
<keyword evidence="2" id="KW-1185">Reference proteome</keyword>
<evidence type="ECO:0000313" key="1">
    <source>
        <dbReference type="EMBL" id="WAR15858.1"/>
    </source>
</evidence>
<reference evidence="1" key="1">
    <citation type="submission" date="2022-11" db="EMBL/GenBank/DDBJ databases">
        <title>Centuries of genome instability and evolution in soft-shell clam transmissible cancer (bioRxiv).</title>
        <authorList>
            <person name="Hart S.F.M."/>
            <person name="Yonemitsu M.A."/>
            <person name="Giersch R.M."/>
            <person name="Beal B.F."/>
            <person name="Arriagada G."/>
            <person name="Davis B.W."/>
            <person name="Ostrander E.A."/>
            <person name="Goff S.P."/>
            <person name="Metzger M.J."/>
        </authorList>
    </citation>
    <scope>NUCLEOTIDE SEQUENCE</scope>
    <source>
        <strain evidence="1">MELC-2E11</strain>
        <tissue evidence="1">Siphon/mantle</tissue>
    </source>
</reference>
<evidence type="ECO:0000313" key="2">
    <source>
        <dbReference type="Proteomes" id="UP001164746"/>
    </source>
</evidence>
<protein>
    <submittedName>
        <fullName evidence="1">Uncharacterized protein</fullName>
    </submittedName>
</protein>
<dbReference type="EMBL" id="CP111021">
    <property type="protein sequence ID" value="WAR15858.1"/>
    <property type="molecule type" value="Genomic_DNA"/>
</dbReference>